<dbReference type="SMART" id="SM00367">
    <property type="entry name" value="LRR_CC"/>
    <property type="match status" value="2"/>
</dbReference>
<accession>W9QM31</accession>
<name>W9QM31_9ROSA</name>
<proteinExistence type="predicted"/>
<dbReference type="InterPro" id="IPR001611">
    <property type="entry name" value="Leu-rich_rpt"/>
</dbReference>
<reference evidence="2" key="1">
    <citation type="submission" date="2013-01" db="EMBL/GenBank/DDBJ databases">
        <title>Draft Genome Sequence of a Mulberry Tree, Morus notabilis C.K. Schneid.</title>
        <authorList>
            <person name="He N."/>
            <person name="Zhao S."/>
        </authorList>
    </citation>
    <scope>NUCLEOTIDE SEQUENCE</scope>
</reference>
<dbReference type="eggNOG" id="KOG1947">
    <property type="taxonomic scope" value="Eukaryota"/>
</dbReference>
<sequence length="270" mass="29754">MVCSSSFEICKDPLLWRTIDIRRFGPLRPLFGLALQKICRCAVGQSSGELVEIILGDVATNELLKNIARKSSRIKHLHLIGGYFAKDGLGKAVSKLPLLEELELSHCTLSTSSLKLVGRRCHHLKSLTLSSHCIITVPYIGPDEEAELNKEAMAIAEHMPALRTLKLYGNTLTNVGLQAILDGCPHLESLDVRKCCNLNIGGDDFPSGISGIDFRCDDPEVLPTMGMNVESSQVTLSRFNTLYVYYIIPHFVLHLSLVMFCIGRGSFEPG</sequence>
<dbReference type="PANTHER" id="PTHR38926:SF2">
    <property type="entry name" value="F-BOX_LRR-REPEAT PROTEIN 21-RELATED"/>
    <property type="match status" value="1"/>
</dbReference>
<evidence type="ECO:0000313" key="2">
    <source>
        <dbReference type="Proteomes" id="UP000030645"/>
    </source>
</evidence>
<dbReference type="InterPro" id="IPR006553">
    <property type="entry name" value="Leu-rich_rpt_Cys-con_subtyp"/>
</dbReference>
<dbReference type="EMBL" id="KE343506">
    <property type="protein sequence ID" value="EXB31422.1"/>
    <property type="molecule type" value="Genomic_DNA"/>
</dbReference>
<protein>
    <submittedName>
        <fullName evidence="1">Uncharacterized protein</fullName>
    </submittedName>
</protein>
<dbReference type="Pfam" id="PF13516">
    <property type="entry name" value="LRR_6"/>
    <property type="match status" value="1"/>
</dbReference>
<dbReference type="AlphaFoldDB" id="W9QM31"/>
<dbReference type="PANTHER" id="PTHR38926">
    <property type="entry name" value="F-BOX DOMAIN CONTAINING PROTEIN, EXPRESSED"/>
    <property type="match status" value="1"/>
</dbReference>
<gene>
    <name evidence="1" type="ORF">L484_014851</name>
</gene>
<evidence type="ECO:0000313" key="1">
    <source>
        <dbReference type="EMBL" id="EXB31422.1"/>
    </source>
</evidence>
<dbReference type="Proteomes" id="UP000030645">
    <property type="component" value="Unassembled WGS sequence"/>
</dbReference>
<dbReference type="SUPFAM" id="SSF52047">
    <property type="entry name" value="RNI-like"/>
    <property type="match status" value="1"/>
</dbReference>
<keyword evidence="2" id="KW-1185">Reference proteome</keyword>
<dbReference type="STRING" id="981085.W9QM31"/>
<dbReference type="Gene3D" id="3.80.10.10">
    <property type="entry name" value="Ribonuclease Inhibitor"/>
    <property type="match status" value="1"/>
</dbReference>
<dbReference type="InterPro" id="IPR032675">
    <property type="entry name" value="LRR_dom_sf"/>
</dbReference>
<organism evidence="1 2">
    <name type="scientific">Morus notabilis</name>
    <dbReference type="NCBI Taxonomy" id="981085"/>
    <lineage>
        <taxon>Eukaryota</taxon>
        <taxon>Viridiplantae</taxon>
        <taxon>Streptophyta</taxon>
        <taxon>Embryophyta</taxon>
        <taxon>Tracheophyta</taxon>
        <taxon>Spermatophyta</taxon>
        <taxon>Magnoliopsida</taxon>
        <taxon>eudicotyledons</taxon>
        <taxon>Gunneridae</taxon>
        <taxon>Pentapetalae</taxon>
        <taxon>rosids</taxon>
        <taxon>fabids</taxon>
        <taxon>Rosales</taxon>
        <taxon>Moraceae</taxon>
        <taxon>Moreae</taxon>
        <taxon>Morus</taxon>
    </lineage>
</organism>